<keyword evidence="9" id="KW-0449">Lipoprotein</keyword>
<keyword evidence="5" id="KW-0272">Extracellular matrix</keyword>
<evidence type="ECO:0000313" key="12">
    <source>
        <dbReference type="EMBL" id="KAJ7393068.1"/>
    </source>
</evidence>
<gene>
    <name evidence="12" type="primary">WNT7B</name>
    <name evidence="12" type="ORF">OS493_008366</name>
</gene>
<dbReference type="SMART" id="SM00097">
    <property type="entry name" value="WNT1"/>
    <property type="match status" value="1"/>
</dbReference>
<keyword evidence="7" id="KW-1015">Disulfide bond</keyword>
<sequence>MESQHALVLMTLLLATVFAHNLLEANSQLFAISSVATLGPSLICSRIPGLSTKQIAICEEYPKVINCIREGYRKGAEECKFQFRKNRWNCTVLGQTSDFDDKAIPGTKEAAYTQAIISAGVTYTITKACSMGNLTDCNCDRKQWGQKSPEGWMWGGCSVDISYGIKLSEDFVNAAQNTHSAISLMNKHNNKAGRQVVKERLVLECKCHGVSGSCTTRTCWRALPSMRQIGETLKEYYRIAFKVKAIERKSSNGPKARKLVLQSNTSRKPDEDSLVYLNDSETYCERDVSSGIPGTRDRICNKTSTGEDSCHFLCCERGYDTHNFTQALKESLQIQCRCHGASASCATRTCWQSLPSFKKVGLQLKDRYEKSVLVRTVKYPSRDGKRAAYLTLESTDDKPPSKDLVHIDSSPNYCDRDSLKRIPGTMERECNKTSKGIDGCELMCCGRDTTLMKS</sequence>
<dbReference type="PRINTS" id="PR01349">
    <property type="entry name" value="WNTPROTEIN"/>
</dbReference>
<dbReference type="PROSITE" id="PS00246">
    <property type="entry name" value="WNT1"/>
    <property type="match status" value="1"/>
</dbReference>
<dbReference type="GO" id="GO:0005109">
    <property type="term" value="F:frizzled binding"/>
    <property type="evidence" value="ECO:0007669"/>
    <property type="project" value="TreeGrafter"/>
</dbReference>
<name>A0A9X0A4S8_9CNID</name>
<evidence type="ECO:0000313" key="13">
    <source>
        <dbReference type="Proteomes" id="UP001163046"/>
    </source>
</evidence>
<feature type="chain" id="PRO_5040985856" description="Protein Wnt" evidence="11">
    <location>
        <begin position="20"/>
        <end position="454"/>
    </location>
</feature>
<evidence type="ECO:0000256" key="2">
    <source>
        <dbReference type="ARBA" id="ARBA00005683"/>
    </source>
</evidence>
<evidence type="ECO:0000256" key="8">
    <source>
        <dbReference type="ARBA" id="ARBA00023180"/>
    </source>
</evidence>
<dbReference type="AlphaFoldDB" id="A0A9X0A4S8"/>
<evidence type="ECO:0000256" key="10">
    <source>
        <dbReference type="RuleBase" id="RU003500"/>
    </source>
</evidence>
<dbReference type="GO" id="GO:0030182">
    <property type="term" value="P:neuron differentiation"/>
    <property type="evidence" value="ECO:0007669"/>
    <property type="project" value="TreeGrafter"/>
</dbReference>
<keyword evidence="3 10" id="KW-0217">Developmental protein</keyword>
<keyword evidence="6 10" id="KW-0879">Wnt signaling pathway</keyword>
<organism evidence="12 13">
    <name type="scientific">Desmophyllum pertusum</name>
    <dbReference type="NCBI Taxonomy" id="174260"/>
    <lineage>
        <taxon>Eukaryota</taxon>
        <taxon>Metazoa</taxon>
        <taxon>Cnidaria</taxon>
        <taxon>Anthozoa</taxon>
        <taxon>Hexacorallia</taxon>
        <taxon>Scleractinia</taxon>
        <taxon>Caryophylliina</taxon>
        <taxon>Caryophylliidae</taxon>
        <taxon>Desmophyllum</taxon>
    </lineage>
</organism>
<keyword evidence="4" id="KW-0964">Secreted</keyword>
<dbReference type="GO" id="GO:0060070">
    <property type="term" value="P:canonical Wnt signaling pathway"/>
    <property type="evidence" value="ECO:0007669"/>
    <property type="project" value="TreeGrafter"/>
</dbReference>
<evidence type="ECO:0000256" key="1">
    <source>
        <dbReference type="ARBA" id="ARBA00004498"/>
    </source>
</evidence>
<comment type="similarity">
    <text evidence="2 10">Belongs to the Wnt family.</text>
</comment>
<evidence type="ECO:0000256" key="9">
    <source>
        <dbReference type="ARBA" id="ARBA00023288"/>
    </source>
</evidence>
<dbReference type="EMBL" id="MU825399">
    <property type="protein sequence ID" value="KAJ7393068.1"/>
    <property type="molecule type" value="Genomic_DNA"/>
</dbReference>
<feature type="signal peptide" evidence="11">
    <location>
        <begin position="1"/>
        <end position="19"/>
    </location>
</feature>
<comment type="subcellular location">
    <subcellularLocation>
        <location evidence="1 10">Secreted</location>
        <location evidence="1 10">Extracellular space</location>
        <location evidence="1 10">Extracellular matrix</location>
    </subcellularLocation>
</comment>
<proteinExistence type="inferred from homology"/>
<evidence type="ECO:0000256" key="6">
    <source>
        <dbReference type="ARBA" id="ARBA00022687"/>
    </source>
</evidence>
<dbReference type="GO" id="GO:0005125">
    <property type="term" value="F:cytokine activity"/>
    <property type="evidence" value="ECO:0007669"/>
    <property type="project" value="TreeGrafter"/>
</dbReference>
<keyword evidence="13" id="KW-1185">Reference proteome</keyword>
<evidence type="ECO:0000256" key="5">
    <source>
        <dbReference type="ARBA" id="ARBA00022530"/>
    </source>
</evidence>
<accession>A0A9X0A4S8</accession>
<dbReference type="Proteomes" id="UP001163046">
    <property type="component" value="Unassembled WGS sequence"/>
</dbReference>
<evidence type="ECO:0000256" key="11">
    <source>
        <dbReference type="SAM" id="SignalP"/>
    </source>
</evidence>
<dbReference type="PANTHER" id="PTHR12027:SF112">
    <property type="entry name" value="PROTEIN WNT-2"/>
    <property type="match status" value="1"/>
</dbReference>
<comment type="caution">
    <text evidence="12">The sequence shown here is derived from an EMBL/GenBank/DDBJ whole genome shotgun (WGS) entry which is preliminary data.</text>
</comment>
<dbReference type="InterPro" id="IPR018161">
    <property type="entry name" value="Wnt_CS"/>
</dbReference>
<dbReference type="PANTHER" id="PTHR12027">
    <property type="entry name" value="WNT RELATED"/>
    <property type="match status" value="1"/>
</dbReference>
<dbReference type="InterPro" id="IPR005817">
    <property type="entry name" value="Wnt"/>
</dbReference>
<evidence type="ECO:0000256" key="4">
    <source>
        <dbReference type="ARBA" id="ARBA00022525"/>
    </source>
</evidence>
<evidence type="ECO:0000256" key="7">
    <source>
        <dbReference type="ARBA" id="ARBA00023157"/>
    </source>
</evidence>
<protein>
    <recommendedName>
        <fullName evidence="10">Protein Wnt</fullName>
    </recommendedName>
</protein>
<reference evidence="12" key="1">
    <citation type="submission" date="2023-01" db="EMBL/GenBank/DDBJ databases">
        <title>Genome assembly of the deep-sea coral Lophelia pertusa.</title>
        <authorList>
            <person name="Herrera S."/>
            <person name="Cordes E."/>
        </authorList>
    </citation>
    <scope>NUCLEOTIDE SEQUENCE</scope>
    <source>
        <strain evidence="12">USNM1676648</strain>
        <tissue evidence="12">Polyp</tissue>
    </source>
</reference>
<keyword evidence="8" id="KW-0325">Glycoprotein</keyword>
<dbReference type="GO" id="GO:0045165">
    <property type="term" value="P:cell fate commitment"/>
    <property type="evidence" value="ECO:0007669"/>
    <property type="project" value="TreeGrafter"/>
</dbReference>
<keyword evidence="11" id="KW-0732">Signal</keyword>
<dbReference type="Pfam" id="PF00110">
    <property type="entry name" value="wnt"/>
    <property type="match status" value="1"/>
</dbReference>
<dbReference type="GO" id="GO:0005615">
    <property type="term" value="C:extracellular space"/>
    <property type="evidence" value="ECO:0007669"/>
    <property type="project" value="TreeGrafter"/>
</dbReference>
<comment type="function">
    <text evidence="10">Ligand for members of the frizzled family of seven transmembrane receptors.</text>
</comment>
<evidence type="ECO:0000256" key="3">
    <source>
        <dbReference type="ARBA" id="ARBA00022473"/>
    </source>
</evidence>
<dbReference type="OrthoDB" id="5945655at2759"/>